<dbReference type="EMBL" id="JBHRTS010000003">
    <property type="protein sequence ID" value="MFC3194026.1"/>
    <property type="molecule type" value="Genomic_DNA"/>
</dbReference>
<accession>A0ABV7J7E4</accession>
<evidence type="ECO:0008006" key="3">
    <source>
        <dbReference type="Google" id="ProtNLM"/>
    </source>
</evidence>
<organism evidence="1 2">
    <name type="scientific">Marinicella sediminis</name>
    <dbReference type="NCBI Taxonomy" id="1792834"/>
    <lineage>
        <taxon>Bacteria</taxon>
        <taxon>Pseudomonadati</taxon>
        <taxon>Pseudomonadota</taxon>
        <taxon>Gammaproteobacteria</taxon>
        <taxon>Lysobacterales</taxon>
        <taxon>Marinicellaceae</taxon>
        <taxon>Marinicella</taxon>
    </lineage>
</organism>
<keyword evidence="2" id="KW-1185">Reference proteome</keyword>
<evidence type="ECO:0000313" key="2">
    <source>
        <dbReference type="Proteomes" id="UP001595533"/>
    </source>
</evidence>
<gene>
    <name evidence="1" type="ORF">ACFODZ_07215</name>
</gene>
<dbReference type="RefSeq" id="WP_077412105.1">
    <property type="nucleotide sequence ID" value="NZ_JBHRTS010000003.1"/>
</dbReference>
<proteinExistence type="predicted"/>
<name>A0ABV7J7E4_9GAMM</name>
<comment type="caution">
    <text evidence="1">The sequence shown here is derived from an EMBL/GenBank/DDBJ whole genome shotgun (WGS) entry which is preliminary data.</text>
</comment>
<protein>
    <recommendedName>
        <fullName evidence="3">DUF1902 domain-containing protein</fullName>
    </recommendedName>
</protein>
<reference evidence="2" key="1">
    <citation type="journal article" date="2019" name="Int. J. Syst. Evol. Microbiol.">
        <title>The Global Catalogue of Microorganisms (GCM) 10K type strain sequencing project: providing services to taxonomists for standard genome sequencing and annotation.</title>
        <authorList>
            <consortium name="The Broad Institute Genomics Platform"/>
            <consortium name="The Broad Institute Genome Sequencing Center for Infectious Disease"/>
            <person name="Wu L."/>
            <person name="Ma J."/>
        </authorList>
    </citation>
    <scope>NUCLEOTIDE SEQUENCE [LARGE SCALE GENOMIC DNA]</scope>
    <source>
        <strain evidence="2">KCTC 42953</strain>
    </source>
</reference>
<evidence type="ECO:0000313" key="1">
    <source>
        <dbReference type="EMBL" id="MFC3194026.1"/>
    </source>
</evidence>
<sequence length="80" mass="9026">MADQWELYNLEIDGNEERNLLVYDAEFPTIIDAELLPDQLNMETAEIKLLARKLRAELASLEADCLSLYPAAHPTAGHLD</sequence>
<dbReference type="Proteomes" id="UP001595533">
    <property type="component" value="Unassembled WGS sequence"/>
</dbReference>